<dbReference type="EMBL" id="JBBMEW010000024">
    <property type="protein sequence ID" value="MEQ2528920.1"/>
    <property type="molecule type" value="Genomic_DNA"/>
</dbReference>
<accession>A0ACC6SFN7</accession>
<protein>
    <submittedName>
        <fullName evidence="1">Site-specific integrase</fullName>
    </submittedName>
</protein>
<sequence length="745" mass="87379">MKLGTRTSYWRDRYKESIHQIQDPTLKFLFEELWNDLGQNREFVYDIPKKDKTSMVYFSTLIEDKSLSDITWTYLCNIVSNDISLGATCCKFLYKLLDNNLYNGEYSDDLYERKNLFLLSNNYQKNTFLNLFIYANIHYLYYDVRKSVRKYTVIQADGFLRQILIEFYTQNKTSMKVNPRDFYALFSDSLGPYVNTITGISSFSYATYSTQTDYFISHAEAKWILQLLNLFYIYLTEHPTGEGKAIFKTMDNIEVNILKRDDFAQRTIDGFKIHYYNPMAPIPFDDKWVLHINGFEKASTKTYTDTTKVYDFTKIVSEFYRKLAKRYVWLELGNNFNSKYEQYNMLIDSLNYIYELKQSKDFPNPSLSNMSIHEATILRNHIGNYELSTYSKNSKLSAIRRFLKTQETNHTMTFDILIFNYLNEFKKTNSNNAEAIPDEDLIRINAIMKKYADESYVNALYYAIFHLCLQTEFRISQICHLKANCINSTMKNNQYMITTVSKTSNGQEYTAVISDLTKAHLDYILKQTEVVREECTDNNVKDYLFLHKSQQKRYLPINSAKFRQFFSKCCEEAGTKIYSTNNLRDTHMTKAEEYRMRHGKSNAILSVLSGHKRVDTTNNHYIETELVKMLESTYGIIFGDVNTYGEVVSTVDKSIGNKEHEVEQGCGYCKKDTCGIYNSTPCLMCNHFITTVKHEKQFSDSMKQIDDMIKNAPTPHDKDDLVNIKRLYGAYLLEIWKKKGEVTNE</sequence>
<name>A0ACC6SFN7_9BACI</name>
<dbReference type="Proteomes" id="UP001439875">
    <property type="component" value="Unassembled WGS sequence"/>
</dbReference>
<proteinExistence type="predicted"/>
<comment type="caution">
    <text evidence="1">The sequence shown here is derived from an EMBL/GenBank/DDBJ whole genome shotgun (WGS) entry which is preliminary data.</text>
</comment>
<evidence type="ECO:0000313" key="2">
    <source>
        <dbReference type="Proteomes" id="UP001439875"/>
    </source>
</evidence>
<reference evidence="1" key="1">
    <citation type="submission" date="2024-03" db="EMBL/GenBank/DDBJ databases">
        <title>Human intestinal bacterial collection.</title>
        <authorList>
            <person name="Pauvert C."/>
            <person name="Hitch T.C.A."/>
            <person name="Clavel T."/>
        </authorList>
    </citation>
    <scope>NUCLEOTIDE SEQUENCE</scope>
    <source>
        <strain evidence="1">CLA-AA-H227</strain>
    </source>
</reference>
<keyword evidence="2" id="KW-1185">Reference proteome</keyword>
<organism evidence="1 2">
    <name type="scientific">Robertmurraya yapensis</name>
    <name type="common">ex Hitch et al 2024</name>
    <dbReference type="NCBI Taxonomy" id="3133160"/>
    <lineage>
        <taxon>Bacteria</taxon>
        <taxon>Bacillati</taxon>
        <taxon>Bacillota</taxon>
        <taxon>Bacilli</taxon>
        <taxon>Bacillales</taxon>
        <taxon>Bacillaceae</taxon>
        <taxon>Robertmurraya</taxon>
    </lineage>
</organism>
<evidence type="ECO:0000313" key="1">
    <source>
        <dbReference type="EMBL" id="MEQ2528920.1"/>
    </source>
</evidence>
<gene>
    <name evidence="1" type="ORF">WMO40_19800</name>
</gene>